<evidence type="ECO:0000256" key="2">
    <source>
        <dbReference type="ARBA" id="ARBA00023125"/>
    </source>
</evidence>
<dbReference type="OrthoDB" id="2388018at2"/>
<dbReference type="EMBL" id="UGGP01000001">
    <property type="protein sequence ID" value="STO09580.1"/>
    <property type="molecule type" value="Genomic_DNA"/>
</dbReference>
<dbReference type="InterPro" id="IPR050109">
    <property type="entry name" value="HTH-type_TetR-like_transc_reg"/>
</dbReference>
<dbReference type="Pfam" id="PF00440">
    <property type="entry name" value="TetR_N"/>
    <property type="match status" value="1"/>
</dbReference>
<dbReference type="PANTHER" id="PTHR30055">
    <property type="entry name" value="HTH-TYPE TRANSCRIPTIONAL REGULATOR RUTR"/>
    <property type="match status" value="1"/>
</dbReference>
<keyword evidence="3" id="KW-0804">Transcription</keyword>
<dbReference type="InterPro" id="IPR036271">
    <property type="entry name" value="Tet_transcr_reg_TetR-rel_C_sf"/>
</dbReference>
<name>A0A377FXM8_9BACL</name>
<dbReference type="SUPFAM" id="SSF48498">
    <property type="entry name" value="Tetracyclin repressor-like, C-terminal domain"/>
    <property type="match status" value="1"/>
</dbReference>
<evidence type="ECO:0000313" key="6">
    <source>
        <dbReference type="EMBL" id="STO09580.1"/>
    </source>
</evidence>
<reference evidence="6 7" key="1">
    <citation type="submission" date="2018-06" db="EMBL/GenBank/DDBJ databases">
        <authorList>
            <consortium name="Pathogen Informatics"/>
            <person name="Doyle S."/>
        </authorList>
    </citation>
    <scope>NUCLEOTIDE SEQUENCE [LARGE SCALE GENOMIC DNA]</scope>
    <source>
        <strain evidence="6 7">NCTC13163</strain>
    </source>
</reference>
<proteinExistence type="predicted"/>
<feature type="DNA-binding region" description="H-T-H motif" evidence="4">
    <location>
        <begin position="32"/>
        <end position="51"/>
    </location>
</feature>
<dbReference type="RefSeq" id="WP_029333948.1">
    <property type="nucleotide sequence ID" value="NZ_UGGP01000001.1"/>
</dbReference>
<feature type="domain" description="HTH tetR-type" evidence="5">
    <location>
        <begin position="9"/>
        <end position="69"/>
    </location>
</feature>
<protein>
    <submittedName>
        <fullName evidence="6">HTH-type transcriptional repressor KstR</fullName>
    </submittedName>
</protein>
<evidence type="ECO:0000259" key="5">
    <source>
        <dbReference type="PROSITE" id="PS50977"/>
    </source>
</evidence>
<keyword evidence="2 4" id="KW-0238">DNA-binding</keyword>
<keyword evidence="1" id="KW-0805">Transcription regulation</keyword>
<dbReference type="PANTHER" id="PTHR30055:SF234">
    <property type="entry name" value="HTH-TYPE TRANSCRIPTIONAL REGULATOR BETI"/>
    <property type="match status" value="1"/>
</dbReference>
<dbReference type="Proteomes" id="UP000254060">
    <property type="component" value="Unassembled WGS sequence"/>
</dbReference>
<dbReference type="GO" id="GO:0000976">
    <property type="term" value="F:transcription cis-regulatory region binding"/>
    <property type="evidence" value="ECO:0007669"/>
    <property type="project" value="TreeGrafter"/>
</dbReference>
<dbReference type="SUPFAM" id="SSF46689">
    <property type="entry name" value="Homeodomain-like"/>
    <property type="match status" value="1"/>
</dbReference>
<evidence type="ECO:0000256" key="3">
    <source>
        <dbReference type="ARBA" id="ARBA00023163"/>
    </source>
</evidence>
<dbReference type="GO" id="GO:0003700">
    <property type="term" value="F:DNA-binding transcription factor activity"/>
    <property type="evidence" value="ECO:0007669"/>
    <property type="project" value="TreeGrafter"/>
</dbReference>
<evidence type="ECO:0000313" key="7">
    <source>
        <dbReference type="Proteomes" id="UP000254060"/>
    </source>
</evidence>
<dbReference type="PRINTS" id="PR00455">
    <property type="entry name" value="HTHTETR"/>
</dbReference>
<dbReference type="Gene3D" id="1.10.357.10">
    <property type="entry name" value="Tetracycline Repressor, domain 2"/>
    <property type="match status" value="1"/>
</dbReference>
<sequence length="208" mass="23946">MNKRQQNKEERLNRIIEQAELLFLKDGFERVQMQDIADAAEIGVATLFRYFPKKDQLIVAAAVRNLAPTLETFKKLTTTPGDAYTRLEAILDYLLEQQMKQTNHSRFREAFESYASFVTSPLPDIDDYIELQREIMKTLEPLIEDGKTDGSLRGNLDVKATVVTIINAFGTFGNNIILKSHISYLKEDIEPFIQQRVLKEMLLAYVRP</sequence>
<gene>
    <name evidence="6" type="primary">kstR</name>
    <name evidence="6" type="ORF">NCTC13163_03018</name>
</gene>
<accession>A0A377FXM8</accession>
<organism evidence="6 7">
    <name type="scientific">Exiguobacterium aurantiacum</name>
    <dbReference type="NCBI Taxonomy" id="33987"/>
    <lineage>
        <taxon>Bacteria</taxon>
        <taxon>Bacillati</taxon>
        <taxon>Bacillota</taxon>
        <taxon>Bacilli</taxon>
        <taxon>Bacillales</taxon>
        <taxon>Bacillales Family XII. Incertae Sedis</taxon>
        <taxon>Exiguobacterium</taxon>
    </lineage>
</organism>
<evidence type="ECO:0000256" key="4">
    <source>
        <dbReference type="PROSITE-ProRule" id="PRU00335"/>
    </source>
</evidence>
<dbReference type="PROSITE" id="PS50977">
    <property type="entry name" value="HTH_TETR_2"/>
    <property type="match status" value="1"/>
</dbReference>
<dbReference type="InterPro" id="IPR009057">
    <property type="entry name" value="Homeodomain-like_sf"/>
</dbReference>
<evidence type="ECO:0000256" key="1">
    <source>
        <dbReference type="ARBA" id="ARBA00023015"/>
    </source>
</evidence>
<dbReference type="InterPro" id="IPR001647">
    <property type="entry name" value="HTH_TetR"/>
</dbReference>
<dbReference type="AlphaFoldDB" id="A0A377FXM8"/>